<dbReference type="InterPro" id="IPR002523">
    <property type="entry name" value="MgTranspt_CorA/ZnTranspt_ZntB"/>
</dbReference>
<dbReference type="Gene3D" id="3.30.460.20">
    <property type="entry name" value="CorA soluble domain-like"/>
    <property type="match status" value="1"/>
</dbReference>
<keyword evidence="6 11" id="KW-0812">Transmembrane</keyword>
<reference evidence="12 13" key="1">
    <citation type="submission" date="2018-08" db="EMBL/GenBank/DDBJ databases">
        <authorList>
            <person name="Khan S.A."/>
        </authorList>
    </citation>
    <scope>NUCLEOTIDE SEQUENCE [LARGE SCALE GENOMIC DNA]</scope>
    <source>
        <strain evidence="12 13">GTF-13</strain>
    </source>
</reference>
<evidence type="ECO:0000256" key="5">
    <source>
        <dbReference type="ARBA" id="ARBA00022519"/>
    </source>
</evidence>
<reference evidence="12 13" key="2">
    <citation type="submission" date="2018-12" db="EMBL/GenBank/DDBJ databases">
        <title>Simiduia agarivorans gen. nov., sp. nov., a marine, agarolytic bacterium isolated from shallow coastal water from Keelung, Taiwan.</title>
        <authorList>
            <person name="Shieh W.Y."/>
        </authorList>
    </citation>
    <scope>NUCLEOTIDE SEQUENCE [LARGE SCALE GENOMIC DNA]</scope>
    <source>
        <strain evidence="12 13">GTF-13</strain>
    </source>
</reference>
<evidence type="ECO:0000256" key="2">
    <source>
        <dbReference type="ARBA" id="ARBA00009765"/>
    </source>
</evidence>
<keyword evidence="4" id="KW-1003">Cell membrane</keyword>
<keyword evidence="8 11" id="KW-1133">Transmembrane helix</keyword>
<gene>
    <name evidence="12" type="ORF">D0544_01430</name>
</gene>
<dbReference type="SUPFAM" id="SSF143865">
    <property type="entry name" value="CorA soluble domain-like"/>
    <property type="match status" value="1"/>
</dbReference>
<feature type="transmembrane region" description="Helical" evidence="11">
    <location>
        <begin position="263"/>
        <end position="285"/>
    </location>
</feature>
<dbReference type="PANTHER" id="PTHR46494">
    <property type="entry name" value="CORA FAMILY METAL ION TRANSPORTER (EUROFUNG)"/>
    <property type="match status" value="1"/>
</dbReference>
<evidence type="ECO:0000256" key="3">
    <source>
        <dbReference type="ARBA" id="ARBA00022448"/>
    </source>
</evidence>
<protein>
    <submittedName>
        <fullName evidence="12">Zinc transporter ZntB</fullName>
    </submittedName>
</protein>
<evidence type="ECO:0000256" key="9">
    <source>
        <dbReference type="ARBA" id="ARBA00023065"/>
    </source>
</evidence>
<keyword evidence="9" id="KW-0406">Ion transport</keyword>
<keyword evidence="10 11" id="KW-0472">Membrane</keyword>
<dbReference type="RefSeq" id="WP_125014134.1">
    <property type="nucleotide sequence ID" value="NZ_QWEZ01000001.1"/>
</dbReference>
<keyword evidence="5" id="KW-0997">Cell inner membrane</keyword>
<dbReference type="GO" id="GO:0015095">
    <property type="term" value="F:magnesium ion transmembrane transporter activity"/>
    <property type="evidence" value="ECO:0007669"/>
    <property type="project" value="TreeGrafter"/>
</dbReference>
<organism evidence="12 13">
    <name type="scientific">Aestuariirhabdus litorea</name>
    <dbReference type="NCBI Taxonomy" id="2528527"/>
    <lineage>
        <taxon>Bacteria</taxon>
        <taxon>Pseudomonadati</taxon>
        <taxon>Pseudomonadota</taxon>
        <taxon>Gammaproteobacteria</taxon>
        <taxon>Oceanospirillales</taxon>
        <taxon>Aestuariirhabdaceae</taxon>
        <taxon>Aestuariirhabdus</taxon>
    </lineage>
</organism>
<evidence type="ECO:0000256" key="6">
    <source>
        <dbReference type="ARBA" id="ARBA00022692"/>
    </source>
</evidence>
<dbReference type="GO" id="GO:0050897">
    <property type="term" value="F:cobalt ion binding"/>
    <property type="evidence" value="ECO:0007669"/>
    <property type="project" value="TreeGrafter"/>
</dbReference>
<evidence type="ECO:0000256" key="8">
    <source>
        <dbReference type="ARBA" id="ARBA00022989"/>
    </source>
</evidence>
<evidence type="ECO:0000313" key="13">
    <source>
        <dbReference type="Proteomes" id="UP000280792"/>
    </source>
</evidence>
<dbReference type="GO" id="GO:0000287">
    <property type="term" value="F:magnesium ion binding"/>
    <property type="evidence" value="ECO:0007669"/>
    <property type="project" value="TreeGrafter"/>
</dbReference>
<dbReference type="PANTHER" id="PTHR46494:SF3">
    <property type="entry name" value="ZINC TRANSPORT PROTEIN ZNTB"/>
    <property type="match status" value="1"/>
</dbReference>
<keyword evidence="7" id="KW-0862">Zinc</keyword>
<dbReference type="InterPro" id="IPR045861">
    <property type="entry name" value="CorA_cytoplasmic_dom"/>
</dbReference>
<dbReference type="EMBL" id="QWEZ01000001">
    <property type="protein sequence ID" value="RRJ83808.1"/>
    <property type="molecule type" value="Genomic_DNA"/>
</dbReference>
<dbReference type="GO" id="GO:0015087">
    <property type="term" value="F:cobalt ion transmembrane transporter activity"/>
    <property type="evidence" value="ECO:0007669"/>
    <property type="project" value="TreeGrafter"/>
</dbReference>
<evidence type="ECO:0000256" key="10">
    <source>
        <dbReference type="ARBA" id="ARBA00023136"/>
    </source>
</evidence>
<dbReference type="CDD" id="cd12833">
    <property type="entry name" value="ZntB-like_1"/>
    <property type="match status" value="1"/>
</dbReference>
<keyword evidence="3" id="KW-0813">Transport</keyword>
<dbReference type="Pfam" id="PF01544">
    <property type="entry name" value="CorA"/>
    <property type="match status" value="1"/>
</dbReference>
<keyword evidence="13" id="KW-1185">Reference proteome</keyword>
<name>A0A3P3VPG0_9GAMM</name>
<comment type="similarity">
    <text evidence="2">Belongs to the CorA metal ion transporter (MIT) (TC 1.A.35) family.</text>
</comment>
<dbReference type="SUPFAM" id="SSF144083">
    <property type="entry name" value="Magnesium transport protein CorA, transmembrane region"/>
    <property type="match status" value="1"/>
</dbReference>
<dbReference type="GO" id="GO:0005886">
    <property type="term" value="C:plasma membrane"/>
    <property type="evidence" value="ECO:0007669"/>
    <property type="project" value="UniProtKB-SubCell"/>
</dbReference>
<evidence type="ECO:0000313" key="12">
    <source>
        <dbReference type="EMBL" id="RRJ83808.1"/>
    </source>
</evidence>
<dbReference type="InterPro" id="IPR045863">
    <property type="entry name" value="CorA_TM1_TM2"/>
</dbReference>
<evidence type="ECO:0000256" key="7">
    <source>
        <dbReference type="ARBA" id="ARBA00022833"/>
    </source>
</evidence>
<evidence type="ECO:0000256" key="1">
    <source>
        <dbReference type="ARBA" id="ARBA00004651"/>
    </source>
</evidence>
<dbReference type="Proteomes" id="UP000280792">
    <property type="component" value="Unassembled WGS sequence"/>
</dbReference>
<sequence>MSNPAGLVYGHFLDPALKGTACSWESLANGLPAEAVWLHFDYTDSDTQHWIRELSGLDPIAADSLLSEETRPRASSIHGGLLLALRGVNLNPDSNPEDMVSLRLWSDGHHVISTRKRRLLSAADLSHSIASGEGPYNAGELVTEFASRLIIRMQHSIDSINDKLDELEMALAIGDTPPQRGEVASLRQQAISIRRYLSPQREAMTQLQSDKITWISPDCRLRLRETTDVLIRYIEDLDSVRDRAAVAHEELNNRITEHMNNRMYVLSIVAAIFLPLGFLTGLLGINVGGIPGADNPYSFIAFCLFLTIIVGLQVWLFKKKGWF</sequence>
<accession>A0A3P3VPG0</accession>
<dbReference type="Gene3D" id="1.20.58.340">
    <property type="entry name" value="Magnesium transport protein CorA, transmembrane region"/>
    <property type="match status" value="2"/>
</dbReference>
<feature type="transmembrane region" description="Helical" evidence="11">
    <location>
        <begin position="297"/>
        <end position="317"/>
    </location>
</feature>
<evidence type="ECO:0000256" key="11">
    <source>
        <dbReference type="SAM" id="Phobius"/>
    </source>
</evidence>
<comment type="caution">
    <text evidence="12">The sequence shown here is derived from an EMBL/GenBank/DDBJ whole genome shotgun (WGS) entry which is preliminary data.</text>
</comment>
<comment type="subcellular location">
    <subcellularLocation>
        <location evidence="1">Cell membrane</location>
        <topology evidence="1">Multi-pass membrane protein</topology>
    </subcellularLocation>
</comment>
<evidence type="ECO:0000256" key="4">
    <source>
        <dbReference type="ARBA" id="ARBA00022475"/>
    </source>
</evidence>
<dbReference type="AlphaFoldDB" id="A0A3P3VPG0"/>
<proteinExistence type="inferred from homology"/>